<evidence type="ECO:0000313" key="2">
    <source>
        <dbReference type="Proteomes" id="UP000247409"/>
    </source>
</evidence>
<organism evidence="1 2">
    <name type="scientific">Gracilariopsis chorda</name>
    <dbReference type="NCBI Taxonomy" id="448386"/>
    <lineage>
        <taxon>Eukaryota</taxon>
        <taxon>Rhodophyta</taxon>
        <taxon>Florideophyceae</taxon>
        <taxon>Rhodymeniophycidae</taxon>
        <taxon>Gracilariales</taxon>
        <taxon>Gracilariaceae</taxon>
        <taxon>Gracilariopsis</taxon>
    </lineage>
</organism>
<name>A0A2V3INE4_9FLOR</name>
<evidence type="ECO:0000313" key="1">
    <source>
        <dbReference type="EMBL" id="PXF43596.1"/>
    </source>
</evidence>
<gene>
    <name evidence="1" type="ORF">BWQ96_06653</name>
</gene>
<comment type="caution">
    <text evidence="1">The sequence shown here is derived from an EMBL/GenBank/DDBJ whole genome shotgun (WGS) entry which is preliminary data.</text>
</comment>
<protein>
    <submittedName>
        <fullName evidence="1">Uncharacterized protein</fullName>
    </submittedName>
</protein>
<dbReference type="AlphaFoldDB" id="A0A2V3INE4"/>
<sequence length="34" mass="3776">MMNGNEVALWLKFDVLLNDALAMAVDNRQLQKGG</sequence>
<accession>A0A2V3INE4</accession>
<keyword evidence="2" id="KW-1185">Reference proteome</keyword>
<proteinExistence type="predicted"/>
<reference evidence="1 2" key="1">
    <citation type="journal article" date="2018" name="Mol. Biol. Evol.">
        <title>Analysis of the draft genome of the red seaweed Gracilariopsis chorda provides insights into genome size evolution in Rhodophyta.</title>
        <authorList>
            <person name="Lee J."/>
            <person name="Yang E.C."/>
            <person name="Graf L."/>
            <person name="Yang J.H."/>
            <person name="Qiu H."/>
            <person name="Zel Zion U."/>
            <person name="Chan C.X."/>
            <person name="Stephens T.G."/>
            <person name="Weber A.P.M."/>
            <person name="Boo G.H."/>
            <person name="Boo S.M."/>
            <person name="Kim K.M."/>
            <person name="Shin Y."/>
            <person name="Jung M."/>
            <person name="Lee S.J."/>
            <person name="Yim H.S."/>
            <person name="Lee J.H."/>
            <person name="Bhattacharya D."/>
            <person name="Yoon H.S."/>
        </authorList>
    </citation>
    <scope>NUCLEOTIDE SEQUENCE [LARGE SCALE GENOMIC DNA]</scope>
    <source>
        <strain evidence="1 2">SKKU-2015</strain>
        <tissue evidence="1">Whole body</tissue>
    </source>
</reference>
<dbReference type="Proteomes" id="UP000247409">
    <property type="component" value="Unassembled WGS sequence"/>
</dbReference>
<dbReference type="EMBL" id="NBIV01000118">
    <property type="protein sequence ID" value="PXF43596.1"/>
    <property type="molecule type" value="Genomic_DNA"/>
</dbReference>